<dbReference type="EMBL" id="BT055194">
    <property type="protein sequence ID" value="ACL53801.1"/>
    <property type="molecule type" value="mRNA"/>
</dbReference>
<name>B8A0V2_MAIZE</name>
<organism evidence="1">
    <name type="scientific">Zea mays</name>
    <name type="common">Maize</name>
    <dbReference type="NCBI Taxonomy" id="4577"/>
    <lineage>
        <taxon>Eukaryota</taxon>
        <taxon>Viridiplantae</taxon>
        <taxon>Streptophyta</taxon>
        <taxon>Embryophyta</taxon>
        <taxon>Tracheophyta</taxon>
        <taxon>Spermatophyta</taxon>
        <taxon>Magnoliopsida</taxon>
        <taxon>Liliopsida</taxon>
        <taxon>Poales</taxon>
        <taxon>Poaceae</taxon>
        <taxon>PACMAD clade</taxon>
        <taxon>Panicoideae</taxon>
        <taxon>Andropogonodae</taxon>
        <taxon>Andropogoneae</taxon>
        <taxon>Tripsacinae</taxon>
        <taxon>Zea</taxon>
    </lineage>
</organism>
<dbReference type="AlphaFoldDB" id="B8A0V2"/>
<reference evidence="1" key="2">
    <citation type="submission" date="2012-06" db="EMBL/GenBank/DDBJ databases">
        <authorList>
            <person name="Yu Y."/>
            <person name="Currie J."/>
            <person name="Lomeli R."/>
            <person name="Angelova A."/>
            <person name="Collura K."/>
            <person name="Wissotski M."/>
            <person name="Campos D."/>
            <person name="Kudrna D."/>
            <person name="Golser W."/>
            <person name="Ashely E."/>
            <person name="Descour A."/>
            <person name="Fernandes J."/>
            <person name="Soderlund C."/>
            <person name="Walbot V."/>
        </authorList>
    </citation>
    <scope>NUCLEOTIDE SEQUENCE</scope>
    <source>
        <strain evidence="1">B73</strain>
    </source>
</reference>
<protein>
    <submittedName>
        <fullName evidence="1">Uncharacterized protein</fullName>
    </submittedName>
</protein>
<evidence type="ECO:0000313" key="1">
    <source>
        <dbReference type="EMBL" id="ACL53801.1"/>
    </source>
</evidence>
<accession>B8A0V2</accession>
<reference evidence="1" key="1">
    <citation type="journal article" date="2009" name="PLoS Genet.">
        <title>Sequencing, mapping, and analysis of 27,455 maize full-length cDNAs.</title>
        <authorList>
            <person name="Soderlund C."/>
            <person name="Descour A."/>
            <person name="Kudrna D."/>
            <person name="Bomhoff M."/>
            <person name="Boyd L."/>
            <person name="Currie J."/>
            <person name="Angelova A."/>
            <person name="Collura K."/>
            <person name="Wissotski M."/>
            <person name="Ashley E."/>
            <person name="Morrow D."/>
            <person name="Fernandes J."/>
            <person name="Walbot V."/>
            <person name="Yu Y."/>
        </authorList>
    </citation>
    <scope>NUCLEOTIDE SEQUENCE</scope>
    <source>
        <strain evidence="1">B73</strain>
    </source>
</reference>
<proteinExistence type="evidence at transcript level"/>
<sequence>MKNTLMMLDYPSPHFNNKVQCISQAQEHEQKGEALEAHGPIRPKTITATGNFTANIFHWS</sequence>